<reference evidence="2 3" key="1">
    <citation type="submission" date="2020-08" db="EMBL/GenBank/DDBJ databases">
        <title>A Genomic Blueprint of the Chicken Gut Microbiome.</title>
        <authorList>
            <person name="Gilroy R."/>
            <person name="Ravi A."/>
            <person name="Getino M."/>
            <person name="Pursley I."/>
            <person name="Horton D.L."/>
            <person name="Alikhan N.-F."/>
            <person name="Baker D."/>
            <person name="Gharbi K."/>
            <person name="Hall N."/>
            <person name="Watson M."/>
            <person name="Adriaenssens E.M."/>
            <person name="Foster-Nyarko E."/>
            <person name="Jarju S."/>
            <person name="Secka A."/>
            <person name="Antonio M."/>
            <person name="Oren A."/>
            <person name="Chaudhuri R."/>
            <person name="La Ragione R.M."/>
            <person name="Hildebrand F."/>
            <person name="Pallen M.J."/>
        </authorList>
    </citation>
    <scope>NUCLEOTIDE SEQUENCE [LARGE SCALE GENOMIC DNA]</scope>
    <source>
        <strain evidence="2 3">A46</strain>
    </source>
</reference>
<accession>A0ABR8XXJ8</accession>
<dbReference type="Proteomes" id="UP000619101">
    <property type="component" value="Unassembled WGS sequence"/>
</dbReference>
<gene>
    <name evidence="2" type="ORF">H9635_07925</name>
</gene>
<evidence type="ECO:0000256" key="1">
    <source>
        <dbReference type="SAM" id="MobiDB-lite"/>
    </source>
</evidence>
<name>A0ABR8XXJ8_9BACL</name>
<evidence type="ECO:0000313" key="2">
    <source>
        <dbReference type="EMBL" id="MBD8036666.1"/>
    </source>
</evidence>
<organism evidence="2 3">
    <name type="scientific">Solibacillus faecavium</name>
    <dbReference type="NCBI Taxonomy" id="2762221"/>
    <lineage>
        <taxon>Bacteria</taxon>
        <taxon>Bacillati</taxon>
        <taxon>Bacillota</taxon>
        <taxon>Bacilli</taxon>
        <taxon>Bacillales</taxon>
        <taxon>Caryophanaceae</taxon>
        <taxon>Solibacillus</taxon>
    </lineage>
</organism>
<feature type="compositionally biased region" description="Basic residues" evidence="1">
    <location>
        <begin position="139"/>
        <end position="150"/>
    </location>
</feature>
<protein>
    <submittedName>
        <fullName evidence="2">Uncharacterized protein</fullName>
    </submittedName>
</protein>
<feature type="region of interest" description="Disordered" evidence="1">
    <location>
        <begin position="128"/>
        <end position="164"/>
    </location>
</feature>
<dbReference type="RefSeq" id="WP_191699653.1">
    <property type="nucleotide sequence ID" value="NZ_JACSPZ010000003.1"/>
</dbReference>
<dbReference type="EMBL" id="JACSPZ010000003">
    <property type="protein sequence ID" value="MBD8036666.1"/>
    <property type="molecule type" value="Genomic_DNA"/>
</dbReference>
<keyword evidence="3" id="KW-1185">Reference proteome</keyword>
<evidence type="ECO:0000313" key="3">
    <source>
        <dbReference type="Proteomes" id="UP000619101"/>
    </source>
</evidence>
<sequence>MHYTLVDYEHNITTVTFHPASNSASITYFIDTEDRHYIESPQYTWKQGGCDTHSLHYHDENKTRVMYKRFITNALKHEDTCALNNNKKDLRKNNIIKYPKGKIDVREELKESRKAELIPFEIDLTKLKPASQKSEEKKEKKKKSKKKDKKKKEESKKKKKAKKK</sequence>
<comment type="caution">
    <text evidence="2">The sequence shown here is derived from an EMBL/GenBank/DDBJ whole genome shotgun (WGS) entry which is preliminary data.</text>
</comment>
<proteinExistence type="predicted"/>